<sequence>MVRTGLAAQTFALGRVGGRMPAPGLCLQLTRTVFGVGARYPSAISAWDHATHRHTIAPPRGAVVPVFFRTPSPYRHVAVALGNGKVVSTNGAAISLWSSVEHLADVFRGPYLGWTEDLNGVRVHTGAPHRQIPVTGVWGSLTTTALQRRFGTPADGVITGQVRLRANANVPSLRVGTGGSALVEAMQRWLRVTVDGQLDGATIRALQRRFGTTVDGTISKPSTLVEAIQRALDAPSSVLPGEGVAPAPREPVISVTGLPPFLPGVPGALVPPLGVPADDGLLADGTRLPPDPIDLGLVTGDLVPDDPTADAAVPDLDARDDGDPGLDADHRLEDAPQDTEAGLDSPEPPSSDALARA</sequence>
<evidence type="ECO:0008006" key="4">
    <source>
        <dbReference type="Google" id="ProtNLM"/>
    </source>
</evidence>
<keyword evidence="3" id="KW-1185">Reference proteome</keyword>
<dbReference type="Proteomes" id="UP000326702">
    <property type="component" value="Chromosome"/>
</dbReference>
<dbReference type="RefSeq" id="WP_051136897.1">
    <property type="nucleotide sequence ID" value="NZ_BAABIH010000013.1"/>
</dbReference>
<organism evidence="2 3">
    <name type="scientific">Luteimicrobium xylanilyticum</name>
    <dbReference type="NCBI Taxonomy" id="1133546"/>
    <lineage>
        <taxon>Bacteria</taxon>
        <taxon>Bacillati</taxon>
        <taxon>Actinomycetota</taxon>
        <taxon>Actinomycetes</taxon>
        <taxon>Micrococcales</taxon>
        <taxon>Luteimicrobium</taxon>
    </lineage>
</organism>
<dbReference type="KEGG" id="lxl:KDY119_00263"/>
<proteinExistence type="predicted"/>
<evidence type="ECO:0000313" key="2">
    <source>
        <dbReference type="EMBL" id="QFU96773.1"/>
    </source>
</evidence>
<feature type="region of interest" description="Disordered" evidence="1">
    <location>
        <begin position="296"/>
        <end position="357"/>
    </location>
</feature>
<dbReference type="AlphaFoldDB" id="A0A5P9Q5W2"/>
<reference evidence="2 3" key="1">
    <citation type="submission" date="2019-10" db="EMBL/GenBank/DDBJ databases">
        <title>Genome sequence of Luteimicrobium xylanilyticum HY-24.</title>
        <authorList>
            <person name="Kim D.Y."/>
            <person name="Park H.-Y."/>
        </authorList>
    </citation>
    <scope>NUCLEOTIDE SEQUENCE [LARGE SCALE GENOMIC DNA]</scope>
    <source>
        <strain evidence="2 3">HY-24</strain>
    </source>
</reference>
<gene>
    <name evidence="2" type="ORF">KDY119_00263</name>
</gene>
<protein>
    <recommendedName>
        <fullName evidence="4">N-acetylmuramoyl-L-alanine amidase</fullName>
    </recommendedName>
</protein>
<name>A0A5P9Q5W2_9MICO</name>
<dbReference type="EMBL" id="CP045529">
    <property type="protein sequence ID" value="QFU96773.1"/>
    <property type="molecule type" value="Genomic_DNA"/>
</dbReference>
<accession>A0A5P9Q5W2</accession>
<dbReference type="OrthoDB" id="4853803at2"/>
<evidence type="ECO:0000313" key="3">
    <source>
        <dbReference type="Proteomes" id="UP000326702"/>
    </source>
</evidence>
<evidence type="ECO:0000256" key="1">
    <source>
        <dbReference type="SAM" id="MobiDB-lite"/>
    </source>
</evidence>
<feature type="compositionally biased region" description="Basic and acidic residues" evidence="1">
    <location>
        <begin position="316"/>
        <end position="334"/>
    </location>
</feature>